<evidence type="ECO:0000256" key="1">
    <source>
        <dbReference type="ARBA" id="ARBA00022536"/>
    </source>
</evidence>
<dbReference type="EMBL" id="CASHTH010002143">
    <property type="protein sequence ID" value="CAI8025371.1"/>
    <property type="molecule type" value="Genomic_DNA"/>
</dbReference>
<evidence type="ECO:0000259" key="2">
    <source>
        <dbReference type="Pfam" id="PF12662"/>
    </source>
</evidence>
<dbReference type="Gene3D" id="2.10.25.10">
    <property type="entry name" value="Laminin"/>
    <property type="match status" value="1"/>
</dbReference>
<feature type="non-terminal residue" evidence="3">
    <location>
        <position position="86"/>
    </location>
</feature>
<dbReference type="Pfam" id="PF12662">
    <property type="entry name" value="cEGF"/>
    <property type="match status" value="1"/>
</dbReference>
<comment type="caution">
    <text evidence="3">The sequence shown here is derived from an EMBL/GenBank/DDBJ whole genome shotgun (WGS) entry which is preliminary data.</text>
</comment>
<reference evidence="3" key="1">
    <citation type="submission" date="2023-03" db="EMBL/GenBank/DDBJ databases">
        <authorList>
            <person name="Steffen K."/>
            <person name="Cardenas P."/>
        </authorList>
    </citation>
    <scope>NUCLEOTIDE SEQUENCE</scope>
</reference>
<evidence type="ECO:0000313" key="4">
    <source>
        <dbReference type="Proteomes" id="UP001174909"/>
    </source>
</evidence>
<evidence type="ECO:0000313" key="3">
    <source>
        <dbReference type="EMBL" id="CAI8025371.1"/>
    </source>
</evidence>
<feature type="domain" description="Complement Clr-like EGF" evidence="2">
    <location>
        <begin position="47"/>
        <end position="67"/>
    </location>
</feature>
<organism evidence="3 4">
    <name type="scientific">Geodia barretti</name>
    <name type="common">Barrett's horny sponge</name>
    <dbReference type="NCBI Taxonomy" id="519541"/>
    <lineage>
        <taxon>Eukaryota</taxon>
        <taxon>Metazoa</taxon>
        <taxon>Porifera</taxon>
        <taxon>Demospongiae</taxon>
        <taxon>Heteroscleromorpha</taxon>
        <taxon>Tetractinellida</taxon>
        <taxon>Astrophorina</taxon>
        <taxon>Geodiidae</taxon>
        <taxon>Geodia</taxon>
    </lineage>
</organism>
<sequence length="86" mass="9067">MVAAASCLESVTAILAGPASPAVKMRMNVWSTMVAVHTPATTQMVGSYQCSCHEGYTLAHNGSNCIDTPHMKKTSIVATSTTFYQA</sequence>
<keyword evidence="4" id="KW-1185">Reference proteome</keyword>
<gene>
    <name evidence="3" type="ORF">GBAR_LOCUS14658</name>
</gene>
<protein>
    <recommendedName>
        <fullName evidence="2">Complement Clr-like EGF domain-containing protein</fullName>
    </recommendedName>
</protein>
<dbReference type="AlphaFoldDB" id="A0AA35SB93"/>
<dbReference type="InterPro" id="IPR026823">
    <property type="entry name" value="cEGF"/>
</dbReference>
<proteinExistence type="predicted"/>
<dbReference type="SUPFAM" id="SSF57196">
    <property type="entry name" value="EGF/Laminin"/>
    <property type="match status" value="1"/>
</dbReference>
<name>A0AA35SB93_GEOBA</name>
<accession>A0AA35SB93</accession>
<keyword evidence="1" id="KW-0245">EGF-like domain</keyword>
<dbReference type="Proteomes" id="UP001174909">
    <property type="component" value="Unassembled WGS sequence"/>
</dbReference>
<dbReference type="CDD" id="cd00054">
    <property type="entry name" value="EGF_CA"/>
    <property type="match status" value="1"/>
</dbReference>